<dbReference type="EMBL" id="CADEAL010004263">
    <property type="protein sequence ID" value="CAB1455611.1"/>
    <property type="molecule type" value="Genomic_DNA"/>
</dbReference>
<accession>A0A9N7Z9F4</accession>
<comment type="caution">
    <text evidence="2">The sequence shown here is derived from an EMBL/GenBank/DDBJ whole genome shotgun (WGS) entry which is preliminary data.</text>
</comment>
<sequence>MRTDCEISSVPHSPPDPSLQADGPLGSIGGIPRSKHHKPTDPYSRSKTNRWDTAVIRAGVPLLFSLSIAHDDMLGTSELASAMPVKCLPKQGRAFVPRLPCPVPSSTLLWPNLQTLCPQSK</sequence>
<dbReference type="AlphaFoldDB" id="A0A9N7Z9F4"/>
<protein>
    <submittedName>
        <fullName evidence="2">Uncharacterized protein</fullName>
    </submittedName>
</protein>
<gene>
    <name evidence="2" type="ORF">PLEPLA_LOCUS43392</name>
</gene>
<proteinExistence type="predicted"/>
<reference evidence="2" key="1">
    <citation type="submission" date="2020-03" db="EMBL/GenBank/DDBJ databases">
        <authorList>
            <person name="Weist P."/>
        </authorList>
    </citation>
    <scope>NUCLEOTIDE SEQUENCE</scope>
</reference>
<dbReference type="Proteomes" id="UP001153269">
    <property type="component" value="Unassembled WGS sequence"/>
</dbReference>
<keyword evidence="3" id="KW-1185">Reference proteome</keyword>
<evidence type="ECO:0000256" key="1">
    <source>
        <dbReference type="SAM" id="MobiDB-lite"/>
    </source>
</evidence>
<name>A0A9N7Z9F4_PLEPL</name>
<evidence type="ECO:0000313" key="2">
    <source>
        <dbReference type="EMBL" id="CAB1455611.1"/>
    </source>
</evidence>
<feature type="region of interest" description="Disordered" evidence="1">
    <location>
        <begin position="1"/>
        <end position="47"/>
    </location>
</feature>
<evidence type="ECO:0000313" key="3">
    <source>
        <dbReference type="Proteomes" id="UP001153269"/>
    </source>
</evidence>
<organism evidence="2 3">
    <name type="scientific">Pleuronectes platessa</name>
    <name type="common">European plaice</name>
    <dbReference type="NCBI Taxonomy" id="8262"/>
    <lineage>
        <taxon>Eukaryota</taxon>
        <taxon>Metazoa</taxon>
        <taxon>Chordata</taxon>
        <taxon>Craniata</taxon>
        <taxon>Vertebrata</taxon>
        <taxon>Euteleostomi</taxon>
        <taxon>Actinopterygii</taxon>
        <taxon>Neopterygii</taxon>
        <taxon>Teleostei</taxon>
        <taxon>Neoteleostei</taxon>
        <taxon>Acanthomorphata</taxon>
        <taxon>Carangaria</taxon>
        <taxon>Pleuronectiformes</taxon>
        <taxon>Pleuronectoidei</taxon>
        <taxon>Pleuronectidae</taxon>
        <taxon>Pleuronectes</taxon>
    </lineage>
</organism>